<reference evidence="2" key="1">
    <citation type="journal article" date="2020" name="Fungal Divers.">
        <title>Resolving the Mortierellaceae phylogeny through synthesis of multi-gene phylogenetics and phylogenomics.</title>
        <authorList>
            <person name="Vandepol N."/>
            <person name="Liber J."/>
            <person name="Desiro A."/>
            <person name="Na H."/>
            <person name="Kennedy M."/>
            <person name="Barry K."/>
            <person name="Grigoriev I.V."/>
            <person name="Miller A.N."/>
            <person name="O'Donnell K."/>
            <person name="Stajich J.E."/>
            <person name="Bonito G."/>
        </authorList>
    </citation>
    <scope>NUCLEOTIDE SEQUENCE</scope>
    <source>
        <strain evidence="2">NVP60</strain>
    </source>
</reference>
<gene>
    <name evidence="2" type="ORF">BGZ97_002481</name>
</gene>
<sequence>MKLSLLPLTALALAVASITSAAPTPAPVKNSNGVFSNPRVINALKKAGWLPANYTLPSGFAKPSLLPADGSPVPTRNQTIAAPRGASPPGCKNISLYWIEKHRTYPNTDDDARWRAAEHIFIIEVSPNFYRYEMKSQRSQGKPSSFLETRLSSDGKFGITHDKNFKTGEVNLGAFSQNRLYRMQNNFDTLDVDYDSGLELVGNIMYDCILWY</sequence>
<evidence type="ECO:0000313" key="2">
    <source>
        <dbReference type="EMBL" id="KAG0302144.1"/>
    </source>
</evidence>
<proteinExistence type="predicted"/>
<dbReference type="EMBL" id="JAAAIN010001546">
    <property type="protein sequence ID" value="KAG0302144.1"/>
    <property type="molecule type" value="Genomic_DNA"/>
</dbReference>
<keyword evidence="1" id="KW-0732">Signal</keyword>
<feature type="chain" id="PRO_5040356174" evidence="1">
    <location>
        <begin position="22"/>
        <end position="212"/>
    </location>
</feature>
<protein>
    <submittedName>
        <fullName evidence="2">Uncharacterized protein</fullName>
    </submittedName>
</protein>
<dbReference type="Proteomes" id="UP000823405">
    <property type="component" value="Unassembled WGS sequence"/>
</dbReference>
<name>A0A9P6UIH7_9FUNG</name>
<evidence type="ECO:0000256" key="1">
    <source>
        <dbReference type="SAM" id="SignalP"/>
    </source>
</evidence>
<dbReference type="OrthoDB" id="2431899at2759"/>
<evidence type="ECO:0000313" key="3">
    <source>
        <dbReference type="Proteomes" id="UP000823405"/>
    </source>
</evidence>
<dbReference type="AlphaFoldDB" id="A0A9P6UIH7"/>
<feature type="signal peptide" evidence="1">
    <location>
        <begin position="1"/>
        <end position="21"/>
    </location>
</feature>
<comment type="caution">
    <text evidence="2">The sequence shown here is derived from an EMBL/GenBank/DDBJ whole genome shotgun (WGS) entry which is preliminary data.</text>
</comment>
<keyword evidence="3" id="KW-1185">Reference proteome</keyword>
<accession>A0A9P6UIH7</accession>
<organism evidence="2 3">
    <name type="scientific">Linnemannia gamsii</name>
    <dbReference type="NCBI Taxonomy" id="64522"/>
    <lineage>
        <taxon>Eukaryota</taxon>
        <taxon>Fungi</taxon>
        <taxon>Fungi incertae sedis</taxon>
        <taxon>Mucoromycota</taxon>
        <taxon>Mortierellomycotina</taxon>
        <taxon>Mortierellomycetes</taxon>
        <taxon>Mortierellales</taxon>
        <taxon>Mortierellaceae</taxon>
        <taxon>Linnemannia</taxon>
    </lineage>
</organism>